<dbReference type="InterPro" id="IPR009071">
    <property type="entry name" value="HMG_box_dom"/>
</dbReference>
<dbReference type="SUPFAM" id="SSF47095">
    <property type="entry name" value="HMG-box"/>
    <property type="match status" value="1"/>
</dbReference>
<dbReference type="Gene3D" id="1.10.30.10">
    <property type="entry name" value="High mobility group box domain"/>
    <property type="match status" value="1"/>
</dbReference>
<dbReference type="PRINTS" id="PR00886">
    <property type="entry name" value="HIGHMOBLTY12"/>
</dbReference>
<feature type="region of interest" description="Disordered" evidence="4">
    <location>
        <begin position="81"/>
        <end position="142"/>
    </location>
</feature>
<evidence type="ECO:0000256" key="1">
    <source>
        <dbReference type="ARBA" id="ARBA00023125"/>
    </source>
</evidence>
<evidence type="ECO:0000256" key="4">
    <source>
        <dbReference type="SAM" id="MobiDB-lite"/>
    </source>
</evidence>
<dbReference type="SMART" id="SM00398">
    <property type="entry name" value="HMG"/>
    <property type="match status" value="1"/>
</dbReference>
<dbReference type="PROSITE" id="PS50118">
    <property type="entry name" value="HMG_BOX_2"/>
    <property type="match status" value="1"/>
</dbReference>
<feature type="compositionally biased region" description="Basic residues" evidence="4">
    <location>
        <begin position="109"/>
        <end position="142"/>
    </location>
</feature>
<evidence type="ECO:0000256" key="3">
    <source>
        <dbReference type="PROSITE-ProRule" id="PRU00267"/>
    </source>
</evidence>
<dbReference type="AlphaFoldDB" id="A0A7S2TDY6"/>
<dbReference type="GO" id="GO:0003677">
    <property type="term" value="F:DNA binding"/>
    <property type="evidence" value="ECO:0007669"/>
    <property type="project" value="UniProtKB-UniRule"/>
</dbReference>
<evidence type="ECO:0000256" key="2">
    <source>
        <dbReference type="ARBA" id="ARBA00023242"/>
    </source>
</evidence>
<feature type="domain" description="HMG box" evidence="5">
    <location>
        <begin position="19"/>
        <end position="87"/>
    </location>
</feature>
<feature type="compositionally biased region" description="Basic residues" evidence="4">
    <location>
        <begin position="86"/>
        <end position="101"/>
    </location>
</feature>
<keyword evidence="2 3" id="KW-0539">Nucleus</keyword>
<dbReference type="EMBL" id="HBHN01011110">
    <property type="protein sequence ID" value="CAD9725600.1"/>
    <property type="molecule type" value="Transcribed_RNA"/>
</dbReference>
<dbReference type="GO" id="GO:0005634">
    <property type="term" value="C:nucleus"/>
    <property type="evidence" value="ECO:0007669"/>
    <property type="project" value="UniProtKB-UniRule"/>
</dbReference>
<protein>
    <recommendedName>
        <fullName evidence="5">HMG box domain-containing protein</fullName>
    </recommendedName>
</protein>
<proteinExistence type="predicted"/>
<keyword evidence="1 3" id="KW-0238">DNA-binding</keyword>
<feature type="compositionally biased region" description="Basic and acidic residues" evidence="4">
    <location>
        <begin position="1"/>
        <end position="18"/>
    </location>
</feature>
<evidence type="ECO:0000313" key="6">
    <source>
        <dbReference type="EMBL" id="CAD9725600.1"/>
    </source>
</evidence>
<dbReference type="InterPro" id="IPR036910">
    <property type="entry name" value="HMG_box_dom_sf"/>
</dbReference>
<dbReference type="FunFam" id="1.10.30.10:FF:000016">
    <property type="entry name" value="FACT complex subunit SSRP1"/>
    <property type="match status" value="1"/>
</dbReference>
<feature type="compositionally biased region" description="Basic and acidic residues" evidence="4">
    <location>
        <begin position="31"/>
        <end position="43"/>
    </location>
</feature>
<feature type="DNA-binding region" description="HMG box" evidence="3">
    <location>
        <begin position="19"/>
        <end position="87"/>
    </location>
</feature>
<dbReference type="PANTHER" id="PTHR48112">
    <property type="entry name" value="HIGH MOBILITY GROUP PROTEIN DSP1"/>
    <property type="match status" value="1"/>
</dbReference>
<name>A0A7S2TDY6_PROMC</name>
<accession>A0A7S2TDY6</accession>
<evidence type="ECO:0000259" key="5">
    <source>
        <dbReference type="PROSITE" id="PS50118"/>
    </source>
</evidence>
<dbReference type="Pfam" id="PF00505">
    <property type="entry name" value="HMG_box"/>
    <property type="match status" value="1"/>
</dbReference>
<reference evidence="6" key="1">
    <citation type="submission" date="2021-01" db="EMBL/GenBank/DDBJ databases">
        <authorList>
            <person name="Corre E."/>
            <person name="Pelletier E."/>
            <person name="Niang G."/>
            <person name="Scheremetjew M."/>
            <person name="Finn R."/>
            <person name="Kale V."/>
            <person name="Holt S."/>
            <person name="Cochrane G."/>
            <person name="Meng A."/>
            <person name="Brown T."/>
            <person name="Cohen L."/>
        </authorList>
    </citation>
    <scope>NUCLEOTIDE SEQUENCE</scope>
    <source>
        <strain evidence="6">CCCM 845</strain>
    </source>
</reference>
<feature type="region of interest" description="Disordered" evidence="4">
    <location>
        <begin position="1"/>
        <end position="43"/>
    </location>
</feature>
<sequence length="142" mass="15904">MEKMPKEKKERKKKDPAAPKRGMSSYMFFSNDRRPELKADKPDLPFGEYAKIIGEEWRGLNESAKAPYEAKAAQDKARYEKEMKAYTKKNPKSPKKAKTASKGKEKAASKGKKAAPKKAASKGKKAAAKAKTPKKKTTKKKK</sequence>
<organism evidence="6">
    <name type="scientific">Prorocentrum micans</name>
    <name type="common">Red tide dinoflagellate</name>
    <dbReference type="NCBI Taxonomy" id="2945"/>
    <lineage>
        <taxon>Eukaryota</taxon>
        <taxon>Sar</taxon>
        <taxon>Alveolata</taxon>
        <taxon>Dinophyceae</taxon>
        <taxon>Prorocentrales</taxon>
        <taxon>Prorocentraceae</taxon>
        <taxon>Prorocentrum</taxon>
    </lineage>
</organism>
<gene>
    <name evidence="6" type="ORF">PMIC02512_LOCUS2917</name>
</gene>
<dbReference type="InterPro" id="IPR050342">
    <property type="entry name" value="HMGB"/>
</dbReference>